<dbReference type="InterPro" id="IPR010177">
    <property type="entry name" value="Paired_CXXCH_1"/>
</dbReference>
<feature type="chain" id="PRO_5040938868" evidence="1">
    <location>
        <begin position="24"/>
        <end position="234"/>
    </location>
</feature>
<dbReference type="InterPro" id="IPR036280">
    <property type="entry name" value="Multihaem_cyt_sf"/>
</dbReference>
<organism evidence="3 4">
    <name type="scientific">Geobacter hydrogenophilus</name>
    <dbReference type="NCBI Taxonomy" id="40983"/>
    <lineage>
        <taxon>Bacteria</taxon>
        <taxon>Pseudomonadati</taxon>
        <taxon>Thermodesulfobacteriota</taxon>
        <taxon>Desulfuromonadia</taxon>
        <taxon>Geobacterales</taxon>
        <taxon>Geobacteraceae</taxon>
        <taxon>Geobacter</taxon>
    </lineage>
</organism>
<name>A0A9W6FYT2_9BACT</name>
<gene>
    <name evidence="3" type="primary">omcE</name>
    <name evidence="3" type="ORF">GHYDROH2_08870</name>
</gene>
<dbReference type="EMBL" id="BSDS01000001">
    <property type="protein sequence ID" value="GLI37386.1"/>
    <property type="molecule type" value="Genomic_DNA"/>
</dbReference>
<evidence type="ECO:0000259" key="2">
    <source>
        <dbReference type="Pfam" id="PF09699"/>
    </source>
</evidence>
<evidence type="ECO:0000313" key="4">
    <source>
        <dbReference type="Proteomes" id="UP001144352"/>
    </source>
</evidence>
<dbReference type="Pfam" id="PF09699">
    <property type="entry name" value="Paired_CXXCH_1"/>
    <property type="match status" value="1"/>
</dbReference>
<proteinExistence type="predicted"/>
<keyword evidence="1" id="KW-0732">Signal</keyword>
<dbReference type="SUPFAM" id="SSF48695">
    <property type="entry name" value="Multiheme cytochromes"/>
    <property type="match status" value="1"/>
</dbReference>
<reference evidence="3" key="1">
    <citation type="submission" date="2022-12" db="EMBL/GenBank/DDBJ databases">
        <title>Reference genome sequencing for broad-spectrum identification of bacterial and archaeal isolates by mass spectrometry.</title>
        <authorList>
            <person name="Sekiguchi Y."/>
            <person name="Tourlousse D.M."/>
        </authorList>
    </citation>
    <scope>NUCLEOTIDE SEQUENCE</scope>
    <source>
        <strain evidence="3">H2</strain>
    </source>
</reference>
<dbReference type="Proteomes" id="UP001144352">
    <property type="component" value="Unassembled WGS sequence"/>
</dbReference>
<comment type="caution">
    <text evidence="3">The sequence shown here is derived from an EMBL/GenBank/DDBJ whole genome shotgun (WGS) entry which is preliminary data.</text>
</comment>
<protein>
    <submittedName>
        <fullName evidence="3">Cytochrome c</fullName>
    </submittedName>
</protein>
<dbReference type="RefSeq" id="WP_214186953.1">
    <property type="nucleotide sequence ID" value="NZ_BSDS01000001.1"/>
</dbReference>
<sequence length="234" mass="24138">MRSKARIGLAMVLAMAIAGAASAATSIKDSKHDLSSGSAATVKGNTDQICVYCHTPHNATQNIPLWNRNNPVATGFTLYSSVSMQNTPVKNGFTTDSISLFCMSCHDGSTALGAAAVHNNPVDQPTGITVADVAGRTSAGHLDGASKYNLTTNLADDHPVNFLVTSGADPNIGTVTGATMKTGSVTNGFPLFKSGRGATTLECGSCHAVHDNTDPPFLRTTMAGSKLCLGCHIK</sequence>
<dbReference type="NCBIfam" id="TIGR01905">
    <property type="entry name" value="paired_CXXCH_1"/>
    <property type="match status" value="1"/>
</dbReference>
<feature type="domain" description="Doubled CXXCH motif" evidence="2">
    <location>
        <begin position="202"/>
        <end position="232"/>
    </location>
</feature>
<evidence type="ECO:0000313" key="3">
    <source>
        <dbReference type="EMBL" id="GLI37386.1"/>
    </source>
</evidence>
<keyword evidence="4" id="KW-1185">Reference proteome</keyword>
<dbReference type="AlphaFoldDB" id="A0A9W6FYT2"/>
<evidence type="ECO:0000256" key="1">
    <source>
        <dbReference type="SAM" id="SignalP"/>
    </source>
</evidence>
<accession>A0A9W6FYT2</accession>
<feature type="signal peptide" evidence="1">
    <location>
        <begin position="1"/>
        <end position="23"/>
    </location>
</feature>